<protein>
    <submittedName>
        <fullName evidence="2">Uncharacterized protein</fullName>
    </submittedName>
</protein>
<proteinExistence type="predicted"/>
<accession>A0A9C7Q484</accession>
<feature type="compositionally biased region" description="Acidic residues" evidence="1">
    <location>
        <begin position="43"/>
        <end position="55"/>
    </location>
</feature>
<dbReference type="EMBL" id="BQMJ01000061">
    <property type="protein sequence ID" value="GJQ14907.1"/>
    <property type="molecule type" value="Genomic_DNA"/>
</dbReference>
<gene>
    <name evidence="2" type="ORF">GpartN1_g6698.t1</name>
</gene>
<evidence type="ECO:0000313" key="3">
    <source>
        <dbReference type="Proteomes" id="UP001061958"/>
    </source>
</evidence>
<name>A0A9C7Q484_9RHOD</name>
<evidence type="ECO:0000313" key="2">
    <source>
        <dbReference type="EMBL" id="GJQ14907.1"/>
    </source>
</evidence>
<feature type="region of interest" description="Disordered" evidence="1">
    <location>
        <begin position="38"/>
        <end position="65"/>
    </location>
</feature>
<reference evidence="2" key="1">
    <citation type="journal article" date="2022" name="Proc. Natl. Acad. Sci. U.S.A.">
        <title>Life cycle and functional genomics of the unicellular red alga Galdieria for elucidating algal and plant evolution and industrial use.</title>
        <authorList>
            <person name="Hirooka S."/>
            <person name="Itabashi T."/>
            <person name="Ichinose T.M."/>
            <person name="Onuma R."/>
            <person name="Fujiwara T."/>
            <person name="Yamashita S."/>
            <person name="Jong L.W."/>
            <person name="Tomita R."/>
            <person name="Iwane A.H."/>
            <person name="Miyagishima S.Y."/>
        </authorList>
    </citation>
    <scope>NUCLEOTIDE SEQUENCE</scope>
    <source>
        <strain evidence="2">NBRC 102759</strain>
    </source>
</reference>
<dbReference type="AlphaFoldDB" id="A0A9C7Q484"/>
<sequence>MEAHLRKVRRRNRIVFAACSVFVTVVYAATMIRMKQTAPGNLEEMEPLPPEDEEQQAPHSVDNQG</sequence>
<organism evidence="2 3">
    <name type="scientific">Galdieria partita</name>
    <dbReference type="NCBI Taxonomy" id="83374"/>
    <lineage>
        <taxon>Eukaryota</taxon>
        <taxon>Rhodophyta</taxon>
        <taxon>Bangiophyceae</taxon>
        <taxon>Galdieriales</taxon>
        <taxon>Galdieriaceae</taxon>
        <taxon>Galdieria</taxon>
    </lineage>
</organism>
<keyword evidence="3" id="KW-1185">Reference proteome</keyword>
<comment type="caution">
    <text evidence="2">The sequence shown here is derived from an EMBL/GenBank/DDBJ whole genome shotgun (WGS) entry which is preliminary data.</text>
</comment>
<evidence type="ECO:0000256" key="1">
    <source>
        <dbReference type="SAM" id="MobiDB-lite"/>
    </source>
</evidence>
<reference evidence="2" key="2">
    <citation type="submission" date="2022-01" db="EMBL/GenBank/DDBJ databases">
        <authorList>
            <person name="Hirooka S."/>
            <person name="Miyagishima S.Y."/>
        </authorList>
    </citation>
    <scope>NUCLEOTIDE SEQUENCE</scope>
    <source>
        <strain evidence="2">NBRC 102759</strain>
    </source>
</reference>
<dbReference type="OrthoDB" id="10370084at2759"/>
<dbReference type="Proteomes" id="UP001061958">
    <property type="component" value="Unassembled WGS sequence"/>
</dbReference>